<evidence type="ECO:0000313" key="11">
    <source>
        <dbReference type="EMBL" id="EXB85443.1"/>
    </source>
</evidence>
<organism evidence="11 12">
    <name type="scientific">Morus notabilis</name>
    <dbReference type="NCBI Taxonomy" id="981085"/>
    <lineage>
        <taxon>Eukaryota</taxon>
        <taxon>Viridiplantae</taxon>
        <taxon>Streptophyta</taxon>
        <taxon>Embryophyta</taxon>
        <taxon>Tracheophyta</taxon>
        <taxon>Spermatophyta</taxon>
        <taxon>Magnoliopsida</taxon>
        <taxon>eudicotyledons</taxon>
        <taxon>Gunneridae</taxon>
        <taxon>Pentapetalae</taxon>
        <taxon>rosids</taxon>
        <taxon>fabids</taxon>
        <taxon>Rosales</taxon>
        <taxon>Moraceae</taxon>
        <taxon>Moreae</taxon>
        <taxon>Morus</taxon>
    </lineage>
</organism>
<dbReference type="STRING" id="981085.W9S2V6"/>
<feature type="transmembrane region" description="Helical" evidence="9">
    <location>
        <begin position="218"/>
        <end position="239"/>
    </location>
</feature>
<dbReference type="Pfam" id="PF07690">
    <property type="entry name" value="MFS_1"/>
    <property type="match status" value="2"/>
</dbReference>
<dbReference type="GO" id="GO:0031969">
    <property type="term" value="C:chloroplast membrane"/>
    <property type="evidence" value="ECO:0007669"/>
    <property type="project" value="UniProtKB-SubCell"/>
</dbReference>
<evidence type="ECO:0000256" key="7">
    <source>
        <dbReference type="ARBA" id="ARBA00023136"/>
    </source>
</evidence>
<accession>W9S2V6</accession>
<evidence type="ECO:0000256" key="9">
    <source>
        <dbReference type="SAM" id="Phobius"/>
    </source>
</evidence>
<dbReference type="SUPFAM" id="SSF103473">
    <property type="entry name" value="MFS general substrate transporter"/>
    <property type="match status" value="2"/>
</dbReference>
<feature type="transmembrane region" description="Helical" evidence="9">
    <location>
        <begin position="497"/>
        <end position="521"/>
    </location>
</feature>
<evidence type="ECO:0000256" key="5">
    <source>
        <dbReference type="ARBA" id="ARBA00022946"/>
    </source>
</evidence>
<evidence type="ECO:0000256" key="2">
    <source>
        <dbReference type="ARBA" id="ARBA00022528"/>
    </source>
</evidence>
<dbReference type="FunFam" id="1.20.1250.20:FF:000272">
    <property type="entry name" value="Probable anion transporter 6, chloroplastic"/>
    <property type="match status" value="1"/>
</dbReference>
<evidence type="ECO:0000256" key="3">
    <source>
        <dbReference type="ARBA" id="ARBA00022640"/>
    </source>
</evidence>
<comment type="subcellular location">
    <subcellularLocation>
        <location evidence="1">Plastid</location>
        <location evidence="1">Chloroplast membrane</location>
        <topology evidence="1">Multi-pass membrane protein</topology>
    </subcellularLocation>
</comment>
<evidence type="ECO:0000256" key="1">
    <source>
        <dbReference type="ARBA" id="ARBA00004508"/>
    </source>
</evidence>
<keyword evidence="5" id="KW-0809">Transit peptide</keyword>
<keyword evidence="6 9" id="KW-1133">Transmembrane helix</keyword>
<keyword evidence="4 9" id="KW-0812">Transmembrane</keyword>
<keyword evidence="7 9" id="KW-0472">Membrane</keyword>
<dbReference type="FunFam" id="1.20.1250.20:FF:000213">
    <property type="entry name" value="Probable anion transporter 6, chloroplastic"/>
    <property type="match status" value="1"/>
</dbReference>
<sequence length="561" mass="62144">MEKLAIKAENLFFLSHRNPSSVFDSSAGPRRLRLFPPKDRRSRVRVLCSVKETQKLKESQRVDGVVNGIPVSGSEVEFGAENRSEEAEFTWNWPPWKNLPERYKLIGTTSLAFIICNMDKVNLSVAIIPMSHQFHWSSSVAGLVQSSFFWGYALSQLPGGWVAKISGGRKVLEIGVLTWSFATALVPVLAGFMPGLILSRILVGIGEGVSPSAATDLIARHINTFGGALTGCSICFWWFECRKRCRVLLDHVYFLGLFSLDICMNGFRWFVASPYILSTCRLLLAPPLIQNLGWESVFYIFGLLGLGWYLGFQFLEDEKVSLTAESISRTETIYTNKTRNNSLEELGDSLKDVPWKAFFQTPAVWAMIYAHFCGSWGHYTCLSWIPTYFSEELNLNLTEAAWVSILPPLASVFVTNIAAQIADHFIANGVETTTVRKICQTIAFMSPAICMTLSSLDLGLPPWEVVGILSCGLALSSFALSGLYCTHQDMSPEYASILLGITNTVGAVPGIVGVALTGYLLDLTHSWSISLFAPSIFFYLTGTVVWLVFASSKPQSFSKRD</sequence>
<keyword evidence="2" id="KW-0150">Chloroplast</keyword>
<evidence type="ECO:0000313" key="12">
    <source>
        <dbReference type="Proteomes" id="UP000030645"/>
    </source>
</evidence>
<dbReference type="CDD" id="cd17380">
    <property type="entry name" value="MFS_SLC17A9_like"/>
    <property type="match status" value="1"/>
</dbReference>
<protein>
    <submittedName>
        <fullName evidence="11">Putative anion transporter 6</fullName>
    </submittedName>
</protein>
<keyword evidence="3" id="KW-0934">Plastid</keyword>
<dbReference type="PROSITE" id="PS50850">
    <property type="entry name" value="MFS"/>
    <property type="match status" value="1"/>
</dbReference>
<reference evidence="12" key="1">
    <citation type="submission" date="2013-01" db="EMBL/GenBank/DDBJ databases">
        <title>Draft Genome Sequence of a Mulberry Tree, Morus notabilis C.K. Schneid.</title>
        <authorList>
            <person name="He N."/>
            <person name="Zhao S."/>
        </authorList>
    </citation>
    <scope>NUCLEOTIDE SEQUENCE</scope>
</reference>
<name>W9S2V6_9ROSA</name>
<feature type="transmembrane region" description="Helical" evidence="9">
    <location>
        <begin position="292"/>
        <end position="312"/>
    </location>
</feature>
<evidence type="ECO:0000256" key="4">
    <source>
        <dbReference type="ARBA" id="ARBA00022692"/>
    </source>
</evidence>
<dbReference type="GO" id="GO:0005315">
    <property type="term" value="F:phosphate transmembrane transporter activity"/>
    <property type="evidence" value="ECO:0007669"/>
    <property type="project" value="UniProtKB-ARBA"/>
</dbReference>
<comment type="similarity">
    <text evidence="8">Belongs to the major facilitator superfamily. Sodium/anion cotransporter (TC 2.A.1.14) family.</text>
</comment>
<evidence type="ECO:0000259" key="10">
    <source>
        <dbReference type="PROSITE" id="PS50850"/>
    </source>
</evidence>
<dbReference type="InterPro" id="IPR044777">
    <property type="entry name" value="SLC17A9-like"/>
</dbReference>
<keyword evidence="12" id="KW-1185">Reference proteome</keyword>
<feature type="transmembrane region" description="Helical" evidence="9">
    <location>
        <begin position="466"/>
        <end position="485"/>
    </location>
</feature>
<feature type="transmembrane region" description="Helical" evidence="9">
    <location>
        <begin position="527"/>
        <end position="550"/>
    </location>
</feature>
<dbReference type="InterPro" id="IPR050382">
    <property type="entry name" value="MFS_Na/Anion_cotransporter"/>
</dbReference>
<feature type="domain" description="Major facilitator superfamily (MFS) profile" evidence="10">
    <location>
        <begin position="105"/>
        <end position="553"/>
    </location>
</feature>
<dbReference type="EMBL" id="KE344903">
    <property type="protein sequence ID" value="EXB85443.1"/>
    <property type="molecule type" value="Genomic_DNA"/>
</dbReference>
<evidence type="ECO:0000256" key="8">
    <source>
        <dbReference type="ARBA" id="ARBA00024362"/>
    </source>
</evidence>
<dbReference type="PANTHER" id="PTHR11662:SF243">
    <property type="entry name" value="ANION TRANSPORTER 6, CHLOROPLASTIC-RELATED"/>
    <property type="match status" value="1"/>
</dbReference>
<dbReference type="eggNOG" id="KOG2532">
    <property type="taxonomic scope" value="Eukaryota"/>
</dbReference>
<dbReference type="AlphaFoldDB" id="W9S2V6"/>
<dbReference type="InterPro" id="IPR020846">
    <property type="entry name" value="MFS_dom"/>
</dbReference>
<proteinExistence type="inferred from homology"/>
<dbReference type="InterPro" id="IPR011701">
    <property type="entry name" value="MFS"/>
</dbReference>
<feature type="transmembrane region" description="Helical" evidence="9">
    <location>
        <begin position="174"/>
        <end position="198"/>
    </location>
</feature>
<evidence type="ECO:0000256" key="6">
    <source>
        <dbReference type="ARBA" id="ARBA00022989"/>
    </source>
</evidence>
<gene>
    <name evidence="11" type="ORF">L484_023675</name>
</gene>
<dbReference type="PANTHER" id="PTHR11662">
    <property type="entry name" value="SOLUTE CARRIER FAMILY 17"/>
    <property type="match status" value="1"/>
</dbReference>
<feature type="transmembrane region" description="Helical" evidence="9">
    <location>
        <begin position="251"/>
        <end position="272"/>
    </location>
</feature>
<dbReference type="InterPro" id="IPR036259">
    <property type="entry name" value="MFS_trans_sf"/>
</dbReference>
<dbReference type="Gene3D" id="1.20.1250.20">
    <property type="entry name" value="MFS general substrate transporter like domains"/>
    <property type="match status" value="2"/>
</dbReference>
<dbReference type="Proteomes" id="UP000030645">
    <property type="component" value="Unassembled WGS sequence"/>
</dbReference>